<reference evidence="2" key="1">
    <citation type="submission" date="2023-03" db="EMBL/GenBank/DDBJ databases">
        <title>Massive genome expansion in bonnet fungi (Mycena s.s.) driven by repeated elements and novel gene families across ecological guilds.</title>
        <authorList>
            <consortium name="Lawrence Berkeley National Laboratory"/>
            <person name="Harder C.B."/>
            <person name="Miyauchi S."/>
            <person name="Viragh M."/>
            <person name="Kuo A."/>
            <person name="Thoen E."/>
            <person name="Andreopoulos B."/>
            <person name="Lu D."/>
            <person name="Skrede I."/>
            <person name="Drula E."/>
            <person name="Henrissat B."/>
            <person name="Morin E."/>
            <person name="Kohler A."/>
            <person name="Barry K."/>
            <person name="LaButti K."/>
            <person name="Morin E."/>
            <person name="Salamov A."/>
            <person name="Lipzen A."/>
            <person name="Mereny Z."/>
            <person name="Hegedus B."/>
            <person name="Baldrian P."/>
            <person name="Stursova M."/>
            <person name="Weitz H."/>
            <person name="Taylor A."/>
            <person name="Grigoriev I.V."/>
            <person name="Nagy L.G."/>
            <person name="Martin F."/>
            <person name="Kauserud H."/>
        </authorList>
    </citation>
    <scope>NUCLEOTIDE SEQUENCE</scope>
    <source>
        <strain evidence="2">CBHHK002</strain>
    </source>
</reference>
<feature type="chain" id="PRO_5042209336" evidence="1">
    <location>
        <begin position="21"/>
        <end position="161"/>
    </location>
</feature>
<organism evidence="2 3">
    <name type="scientific">Mycena albidolilacea</name>
    <dbReference type="NCBI Taxonomy" id="1033008"/>
    <lineage>
        <taxon>Eukaryota</taxon>
        <taxon>Fungi</taxon>
        <taxon>Dikarya</taxon>
        <taxon>Basidiomycota</taxon>
        <taxon>Agaricomycotina</taxon>
        <taxon>Agaricomycetes</taxon>
        <taxon>Agaricomycetidae</taxon>
        <taxon>Agaricales</taxon>
        <taxon>Marasmiineae</taxon>
        <taxon>Mycenaceae</taxon>
        <taxon>Mycena</taxon>
    </lineage>
</organism>
<sequence>MRSYLQTLIVCSAAAAAVLAAPTVEARAGVAQCLPRDDNGSPLLSTSISSDGFVECRYQAAGLCEYFTPGGQFSSGSSVCPDSITPGLKRSNDASTGLVSRVGVARCLPRDDNGSPLLSTGISSDGFVECRYQAAGLCEYFTPGGQFSSGSSVCPDSITPA</sequence>
<evidence type="ECO:0000256" key="1">
    <source>
        <dbReference type="SAM" id="SignalP"/>
    </source>
</evidence>
<dbReference type="EMBL" id="JARIHO010000038">
    <property type="protein sequence ID" value="KAJ7328943.1"/>
    <property type="molecule type" value="Genomic_DNA"/>
</dbReference>
<dbReference type="Proteomes" id="UP001218218">
    <property type="component" value="Unassembled WGS sequence"/>
</dbReference>
<feature type="signal peptide" evidence="1">
    <location>
        <begin position="1"/>
        <end position="20"/>
    </location>
</feature>
<keyword evidence="3" id="KW-1185">Reference proteome</keyword>
<evidence type="ECO:0000313" key="3">
    <source>
        <dbReference type="Proteomes" id="UP001218218"/>
    </source>
</evidence>
<keyword evidence="1" id="KW-0732">Signal</keyword>
<dbReference type="AlphaFoldDB" id="A0AAD6ZNQ4"/>
<name>A0AAD6ZNQ4_9AGAR</name>
<protein>
    <submittedName>
        <fullName evidence="2">Uncharacterized protein</fullName>
    </submittedName>
</protein>
<evidence type="ECO:0000313" key="2">
    <source>
        <dbReference type="EMBL" id="KAJ7328943.1"/>
    </source>
</evidence>
<comment type="caution">
    <text evidence="2">The sequence shown here is derived from an EMBL/GenBank/DDBJ whole genome shotgun (WGS) entry which is preliminary data.</text>
</comment>
<accession>A0AAD6ZNQ4</accession>
<gene>
    <name evidence="2" type="ORF">DFH08DRAFT_967330</name>
</gene>
<proteinExistence type="predicted"/>